<feature type="coiled-coil region" evidence="1">
    <location>
        <begin position="269"/>
        <end position="310"/>
    </location>
</feature>
<dbReference type="HOGENOM" id="CLU_325022_0_0_1"/>
<proteinExistence type="predicted"/>
<keyword evidence="1" id="KW-0175">Coiled coil</keyword>
<dbReference type="AlphaFoldDB" id="Q54B19"/>
<dbReference type="Proteomes" id="UP000002195">
    <property type="component" value="Unassembled WGS sequence"/>
</dbReference>
<protein>
    <submittedName>
        <fullName evidence="2">Uncharacterized protein</fullName>
    </submittedName>
</protein>
<keyword evidence="3" id="KW-1185">Reference proteome</keyword>
<comment type="caution">
    <text evidence="2">The sequence shown here is derived from an EMBL/GenBank/DDBJ whole genome shotgun (WGS) entry which is preliminary data.</text>
</comment>
<dbReference type="RefSeq" id="XP_628897.1">
    <property type="nucleotide sequence ID" value="XM_628895.1"/>
</dbReference>
<dbReference type="KEGG" id="ddi:DDB_G0293948"/>
<evidence type="ECO:0000313" key="2">
    <source>
        <dbReference type="EMBL" id="EAL60473.1"/>
    </source>
</evidence>
<gene>
    <name evidence="2" type="ORF">DDB_G0293948</name>
</gene>
<dbReference type="VEuPathDB" id="AmoebaDB:DDB_G0293948"/>
<dbReference type="PaxDb" id="44689-DDB0192218"/>
<name>Q54B19_DICDI</name>
<sequence length="816" mass="97296">MNYEEEIFWKVIKNKLLFKIIIKFINNKDYSISYFPKSNEFPPQHSIEWLICNNKKSILEYKIKNHHYLALGKNPIYGKFYKIFSIFSNDKYDPILYRSLIYMFSDYFHPLSKDLQDRINEAIESNNLNVLKVMCDPNGQCKHQPTVNDYILSLKNNKFEIALWIGETFPGIHHIFEYSKLKSTQLFKTLFQFIDNYKHRNEVEFNRFTLFKIIKNLLNNCQFSYSVEQVHNMEILKQNLFNVCPIKNGWSIENLLNSCELILKFNNIFIKLKEENENENENLEDFELEKQQEEKEKNEKNEQKEKLKIKLLNIKFSNYQKSLLLNNEIKEFSIKLKIRKLLKIYLSSLDTMILDAIISNEPLYKSWYAIYDNSLDVGNSQDDDGVDFTPNDQITIKNDSNENFHCNSHLEALKNGDFLLLEKWFNENQDEIPLIQLLKDLNTISIFYKEPLLIFSNCNGNDSESKSKRLDFIIYLLYESNILQDHLLNPWLLFYELIKEEKNSIFNQYKDEYLDLGNLVNNENAIKLIHPYFPWGSNEIAQNTPYWNFKEWRKNGRVDLFEVIESFVPKDLRIVYSTNTEIGFYGNELLCLLNSLSKPHLYEIPTPRKILFKVDEETTTEDIGFIKLIILETSDQYEYCFTNLKKGGFEIIGENFVEFFDWFFSNRQNDITTNKFVHPNKKTWLMTMKYISGGEHFNEYFTNLNSTQFFENEIIKNQIFDLVAKFGDIHFIDKIIKYYFNGIFPLVEVENNSITDSFYRLILSTISNGHLKLLEYFNFNFKSTFFKSSLFNQIKLNIINNNQLEFSQYIFNLKLN</sequence>
<dbReference type="InParanoid" id="Q54B19"/>
<organism evidence="2 3">
    <name type="scientific">Dictyostelium discoideum</name>
    <name type="common">Social amoeba</name>
    <dbReference type="NCBI Taxonomy" id="44689"/>
    <lineage>
        <taxon>Eukaryota</taxon>
        <taxon>Amoebozoa</taxon>
        <taxon>Evosea</taxon>
        <taxon>Eumycetozoa</taxon>
        <taxon>Dictyostelia</taxon>
        <taxon>Dictyosteliales</taxon>
        <taxon>Dictyosteliaceae</taxon>
        <taxon>Dictyostelium</taxon>
    </lineage>
</organism>
<evidence type="ECO:0000256" key="1">
    <source>
        <dbReference type="SAM" id="Coils"/>
    </source>
</evidence>
<evidence type="ECO:0000313" key="3">
    <source>
        <dbReference type="Proteomes" id="UP000002195"/>
    </source>
</evidence>
<dbReference type="EMBL" id="AAFI02000224">
    <property type="protein sequence ID" value="EAL60473.1"/>
    <property type="molecule type" value="Genomic_DNA"/>
</dbReference>
<dbReference type="dictyBase" id="DDB_G0293948"/>
<dbReference type="PANTHER" id="PTHR32488">
    <property type="entry name" value="UPF0746 PROTEIN DDB_G0280785-RELATED"/>
    <property type="match status" value="1"/>
</dbReference>
<accession>Q54B19</accession>
<dbReference type="GeneID" id="8629513"/>
<reference evidence="2 3" key="1">
    <citation type="journal article" date="2005" name="Nature">
        <title>The genome of the social amoeba Dictyostelium discoideum.</title>
        <authorList>
            <consortium name="The Dictyostelium discoideum Sequencing Consortium"/>
            <person name="Eichinger L."/>
            <person name="Pachebat J.A."/>
            <person name="Glockner G."/>
            <person name="Rajandream M.A."/>
            <person name="Sucgang R."/>
            <person name="Berriman M."/>
            <person name="Song J."/>
            <person name="Olsen R."/>
            <person name="Szafranski K."/>
            <person name="Xu Q."/>
            <person name="Tunggal B."/>
            <person name="Kummerfeld S."/>
            <person name="Madera M."/>
            <person name="Konfortov B.A."/>
            <person name="Rivero F."/>
            <person name="Bankier A.T."/>
            <person name="Lehmann R."/>
            <person name="Hamlin N."/>
            <person name="Davies R."/>
            <person name="Gaudet P."/>
            <person name="Fey P."/>
            <person name="Pilcher K."/>
            <person name="Chen G."/>
            <person name="Saunders D."/>
            <person name="Sodergren E."/>
            <person name="Davis P."/>
            <person name="Kerhornou A."/>
            <person name="Nie X."/>
            <person name="Hall N."/>
            <person name="Anjard C."/>
            <person name="Hemphill L."/>
            <person name="Bason N."/>
            <person name="Farbrother P."/>
            <person name="Desany B."/>
            <person name="Just E."/>
            <person name="Morio T."/>
            <person name="Rost R."/>
            <person name="Churcher C."/>
            <person name="Cooper J."/>
            <person name="Haydock S."/>
            <person name="van Driessche N."/>
            <person name="Cronin A."/>
            <person name="Goodhead I."/>
            <person name="Muzny D."/>
            <person name="Mourier T."/>
            <person name="Pain A."/>
            <person name="Lu M."/>
            <person name="Harper D."/>
            <person name="Lindsay R."/>
            <person name="Hauser H."/>
            <person name="James K."/>
            <person name="Quiles M."/>
            <person name="Madan Babu M."/>
            <person name="Saito T."/>
            <person name="Buchrieser C."/>
            <person name="Wardroper A."/>
            <person name="Felder M."/>
            <person name="Thangavelu M."/>
            <person name="Johnson D."/>
            <person name="Knights A."/>
            <person name="Loulseged H."/>
            <person name="Mungall K."/>
            <person name="Oliver K."/>
            <person name="Price C."/>
            <person name="Quail M.A."/>
            <person name="Urushihara H."/>
            <person name="Hernandez J."/>
            <person name="Rabbinowitsch E."/>
            <person name="Steffen D."/>
            <person name="Sanders M."/>
            <person name="Ma J."/>
            <person name="Kohara Y."/>
            <person name="Sharp S."/>
            <person name="Simmonds M."/>
            <person name="Spiegler S."/>
            <person name="Tivey A."/>
            <person name="Sugano S."/>
            <person name="White B."/>
            <person name="Walker D."/>
            <person name="Woodward J."/>
            <person name="Winckler T."/>
            <person name="Tanaka Y."/>
            <person name="Shaulsky G."/>
            <person name="Schleicher M."/>
            <person name="Weinstock G."/>
            <person name="Rosenthal A."/>
            <person name="Cox E.C."/>
            <person name="Chisholm R.L."/>
            <person name="Gibbs R."/>
            <person name="Loomis W.F."/>
            <person name="Platzer M."/>
            <person name="Kay R.R."/>
            <person name="Williams J."/>
            <person name="Dear P.H."/>
            <person name="Noegel A.A."/>
            <person name="Barrell B."/>
            <person name="Kuspa A."/>
        </authorList>
    </citation>
    <scope>NUCLEOTIDE SEQUENCE [LARGE SCALE GENOMIC DNA]</scope>
    <source>
        <strain evidence="2 3">AX4</strain>
    </source>
</reference>
<dbReference type="PANTHER" id="PTHR32488:SF84">
    <property type="match status" value="1"/>
</dbReference>
<dbReference type="InterPro" id="IPR051904">
    <property type="entry name" value="UPF0746_actin_org"/>
</dbReference>